<evidence type="ECO:0000313" key="1">
    <source>
        <dbReference type="EMBL" id="MDP2566129.1"/>
    </source>
</evidence>
<name>A0ABT9FHH2_9GAMM</name>
<dbReference type="PROSITE" id="PS51257">
    <property type="entry name" value="PROKAR_LIPOPROTEIN"/>
    <property type="match status" value="1"/>
</dbReference>
<protein>
    <recommendedName>
        <fullName evidence="3">Lipoprotein</fullName>
    </recommendedName>
</protein>
<dbReference type="RefSeq" id="WP_305398463.1">
    <property type="nucleotide sequence ID" value="NZ_JAUYVT010000017.1"/>
</dbReference>
<dbReference type="Proteomes" id="UP001177212">
    <property type="component" value="Unassembled WGS sequence"/>
</dbReference>
<sequence>MLKQIIPLGVAVALAGCGGSSSSSDNNESVAVTQITTNSTARFYVANWQSPKGTLNILNNEGVIQESIEVDNINTFSISVTPLTYSRFEFIPDDTLLSCPRFTGCGRTVRDDPNDLNGNRLVDFQEPTSVTLNYKADAFIAPGVNAVYFSPLSTAITDAGLSAVQASLSATPFYHLTHSNLTASVEAEMVTNAFTYAAIIAGVADSTFNVDTAFNAFSSNDSEQQAWRDYSQLAAQYIPDNLFSEQGNGLLPNVAGQVNQTIASVTTYQQWEPRVSEAQSLESRELLVDVRNIIGVARLQEKSYSNELDAKFAELEGAFDEDTQATLTALTNALNEVITNYSPLADDSVPAGQYSLRDLDIDYSKSPYTWAITGTYDNLPISIDLSIPTFRVSGVLGNKIEGVMSASVTNGSTLLSVDVSELLIQFDGIDVVNETNPDADTGIAQLTTNVVINKANGELAGDLSLNLNRFVDSFGEVSTTLSSFDFQGDFESEVQSTAFHITAIESSPFIGEENDDLAFTFELDFPLSAANDFKFAYVGAVDNLTELTSTDIYVSAQGQALDLRIRDVNGNISLVAKGENGRWLDVKQAGRNYSGGLYFGDTKIAEVTAVRGIPGVLFPNGDFESVF</sequence>
<organism evidence="1 2">
    <name type="scientific">Pseudoalteromonas marina</name>
    <dbReference type="NCBI Taxonomy" id="267375"/>
    <lineage>
        <taxon>Bacteria</taxon>
        <taxon>Pseudomonadati</taxon>
        <taxon>Pseudomonadota</taxon>
        <taxon>Gammaproteobacteria</taxon>
        <taxon>Alteromonadales</taxon>
        <taxon>Pseudoalteromonadaceae</taxon>
        <taxon>Pseudoalteromonas</taxon>
    </lineage>
</organism>
<accession>A0ABT9FHH2</accession>
<proteinExistence type="predicted"/>
<evidence type="ECO:0000313" key="2">
    <source>
        <dbReference type="Proteomes" id="UP001177212"/>
    </source>
</evidence>
<gene>
    <name evidence="1" type="ORF">Q8W34_15890</name>
</gene>
<keyword evidence="2" id="KW-1185">Reference proteome</keyword>
<reference evidence="1" key="1">
    <citation type="submission" date="2023-07" db="EMBL/GenBank/DDBJ databases">
        <title>Genome content predicts the carbon catabolic preferences of heterotrophic bacteria.</title>
        <authorList>
            <person name="Gralka M."/>
        </authorList>
    </citation>
    <scope>NUCLEOTIDE SEQUENCE</scope>
    <source>
        <strain evidence="1">4G09</strain>
    </source>
</reference>
<dbReference type="EMBL" id="JAUYVT010000017">
    <property type="protein sequence ID" value="MDP2566129.1"/>
    <property type="molecule type" value="Genomic_DNA"/>
</dbReference>
<evidence type="ECO:0008006" key="3">
    <source>
        <dbReference type="Google" id="ProtNLM"/>
    </source>
</evidence>
<comment type="caution">
    <text evidence="1">The sequence shown here is derived from an EMBL/GenBank/DDBJ whole genome shotgun (WGS) entry which is preliminary data.</text>
</comment>